<keyword evidence="7" id="KW-0378">Hydrolase</keyword>
<dbReference type="Proteomes" id="UP000236728">
    <property type="component" value="Unassembled WGS sequence"/>
</dbReference>
<dbReference type="GO" id="GO:0009279">
    <property type="term" value="C:cell outer membrane"/>
    <property type="evidence" value="ECO:0007669"/>
    <property type="project" value="UniProtKB-SubCell"/>
</dbReference>
<feature type="chain" id="PRO_5009292476" evidence="5">
    <location>
        <begin position="27"/>
        <end position="951"/>
    </location>
</feature>
<dbReference type="Pfam" id="PF25183">
    <property type="entry name" value="OMP_b-brl_4"/>
    <property type="match status" value="2"/>
</dbReference>
<gene>
    <name evidence="7" type="ORF">SAMN05421819_3013</name>
</gene>
<dbReference type="Pfam" id="PF13620">
    <property type="entry name" value="CarboxypepD_reg"/>
    <property type="match status" value="1"/>
</dbReference>
<evidence type="ECO:0000259" key="6">
    <source>
        <dbReference type="Pfam" id="PF25183"/>
    </source>
</evidence>
<dbReference type="RefSeq" id="WP_103933876.1">
    <property type="nucleotide sequence ID" value="NZ_FNVA01000005.1"/>
</dbReference>
<dbReference type="InterPro" id="IPR036942">
    <property type="entry name" value="Beta-barrel_TonB_sf"/>
</dbReference>
<evidence type="ECO:0000256" key="1">
    <source>
        <dbReference type="ARBA" id="ARBA00004442"/>
    </source>
</evidence>
<dbReference type="InterPro" id="IPR008969">
    <property type="entry name" value="CarboxyPept-like_regulatory"/>
</dbReference>
<evidence type="ECO:0000256" key="5">
    <source>
        <dbReference type="SAM" id="SignalP"/>
    </source>
</evidence>
<organism evidence="7 8">
    <name type="scientific">Bryocella elongata</name>
    <dbReference type="NCBI Taxonomy" id="863522"/>
    <lineage>
        <taxon>Bacteria</taxon>
        <taxon>Pseudomonadati</taxon>
        <taxon>Acidobacteriota</taxon>
        <taxon>Terriglobia</taxon>
        <taxon>Terriglobales</taxon>
        <taxon>Acidobacteriaceae</taxon>
        <taxon>Bryocella</taxon>
    </lineage>
</organism>
<dbReference type="InterPro" id="IPR057601">
    <property type="entry name" value="Oar-like_b-barrel"/>
</dbReference>
<evidence type="ECO:0000256" key="4">
    <source>
        <dbReference type="SAM" id="MobiDB-lite"/>
    </source>
</evidence>
<keyword evidence="5" id="KW-0732">Signal</keyword>
<evidence type="ECO:0000313" key="8">
    <source>
        <dbReference type="Proteomes" id="UP000236728"/>
    </source>
</evidence>
<comment type="subcellular location">
    <subcellularLocation>
        <location evidence="1">Cell outer membrane</location>
    </subcellularLocation>
</comment>
<dbReference type="AlphaFoldDB" id="A0A1H6AB30"/>
<feature type="signal peptide" evidence="5">
    <location>
        <begin position="1"/>
        <end position="26"/>
    </location>
</feature>
<dbReference type="Gene3D" id="2.40.170.20">
    <property type="entry name" value="TonB-dependent receptor, beta-barrel domain"/>
    <property type="match status" value="1"/>
</dbReference>
<evidence type="ECO:0000256" key="3">
    <source>
        <dbReference type="ARBA" id="ARBA00023237"/>
    </source>
</evidence>
<evidence type="ECO:0000256" key="2">
    <source>
        <dbReference type="ARBA" id="ARBA00023136"/>
    </source>
</evidence>
<dbReference type="GO" id="GO:0004180">
    <property type="term" value="F:carboxypeptidase activity"/>
    <property type="evidence" value="ECO:0007669"/>
    <property type="project" value="UniProtKB-KW"/>
</dbReference>
<dbReference type="OrthoDB" id="98676at2"/>
<feature type="region of interest" description="Disordered" evidence="4">
    <location>
        <begin position="871"/>
        <end position="890"/>
    </location>
</feature>
<dbReference type="SUPFAM" id="SSF49464">
    <property type="entry name" value="Carboxypeptidase regulatory domain-like"/>
    <property type="match status" value="1"/>
</dbReference>
<keyword evidence="3" id="KW-0998">Cell outer membrane</keyword>
<keyword evidence="7" id="KW-0121">Carboxypeptidase</keyword>
<keyword evidence="8" id="KW-1185">Reference proteome</keyword>
<protein>
    <submittedName>
        <fullName evidence="7">Carboxypeptidase regulatory-like domain-containing protein</fullName>
    </submittedName>
</protein>
<accession>A0A1H6AB30</accession>
<feature type="domain" description="TonB-dependent transporter Oar-like beta-barrel" evidence="6">
    <location>
        <begin position="542"/>
        <end position="926"/>
    </location>
</feature>
<evidence type="ECO:0000313" key="7">
    <source>
        <dbReference type="EMBL" id="SEG45394.1"/>
    </source>
</evidence>
<reference evidence="7 8" key="1">
    <citation type="submission" date="2016-10" db="EMBL/GenBank/DDBJ databases">
        <authorList>
            <person name="de Groot N.N."/>
        </authorList>
    </citation>
    <scope>NUCLEOTIDE SEQUENCE [LARGE SCALE GENOMIC DNA]</scope>
    <source>
        <strain evidence="7 8">DSM 22489</strain>
    </source>
</reference>
<dbReference type="Gene3D" id="2.60.40.1120">
    <property type="entry name" value="Carboxypeptidase-like, regulatory domain"/>
    <property type="match status" value="1"/>
</dbReference>
<keyword evidence="7" id="KW-0645">Protease</keyword>
<keyword evidence="2" id="KW-0472">Membrane</keyword>
<feature type="domain" description="TonB-dependent transporter Oar-like beta-barrel" evidence="6">
    <location>
        <begin position="304"/>
        <end position="541"/>
    </location>
</feature>
<proteinExistence type="predicted"/>
<name>A0A1H6AB30_9BACT</name>
<dbReference type="EMBL" id="FNVA01000005">
    <property type="protein sequence ID" value="SEG45394.1"/>
    <property type="molecule type" value="Genomic_DNA"/>
</dbReference>
<dbReference type="SUPFAM" id="SSF56935">
    <property type="entry name" value="Porins"/>
    <property type="match status" value="1"/>
</dbReference>
<sequence>MNVSTCFVRALMLCALSCPVSSAAFAQTAKPTAVTTSKLPVLSGDVLDATGAAIPGAAVHLHSDQADADAVSDNIGHFTVSLAPGTYTLTAEFNGFRTLHRSNVVIVAGHNSALTLKLLAASDQEIEVDASQAADTSSSANRSALVFKNEQLDTFSDDPNVMEQQLESLSGGDPSNPPQLYVDGFSGGQMPSKDEIREVRINQNPFSAVYDQFGSGRIEILTKPGANKLHGNLDTQWGDSALNARNPYIVGTLPAYDSQNIYGSLTGPVNKTTSFFANVLVENTNSNASVNAKSVDPATLLPVQITQAVPTQSHWQSYRGRIDHQFGKTDTFIGQYRFNNSTAENSGVGQLVLAEAGSNSVTHRQIVQLSDTHIFNAKVILDSGLQYIRTVLTQAPVSTAPSVTVQGAFTGGGAQSQQSRDHQDQWELQEYFSISEGKHFIRTGMRFRANRDANFSRSNYNGQFTFPDLTTYTNALAALGSGSTVTNLPANARPTLFQYATGTAAAELTTADFGFYAEDEWKATKNLTLNYGVRFESQTAIPDHFDPAPRLGFAYAYTRPKAKAPLFVVRGGFGLFYTRFPSGNLLTAQRQNGVSQLSYNLSAASSTDTSPVSFYFTSLAAGASAGALNSLTASTSTPYRIAPNLTSPVTYQGMISGEHAFGKYGNINVGYYRRRSIHQFDSENVNAPMPVTGLRPMGGTQNIYQYSSDGISDGHSFGINGNLNIGSRLNAWGFYGIGSQTSTTGSFSSSSFVSNSYNIRQDEGPITGYSPHQLYTGFNAKPGLGFNVNMFLAVRSRSYFNITTGSDNNGDTIYNDRPSFATSATPAASLRQTPWGNFDITPQAGETIIPFNYARAPGVVYTESSISRDFRFGPRPAGKPDKDGKPARPGDAKYRLRFGAEFDNLFNHVNRAAPIGVLTSPYVGQSIAIGSNFGGNASANRSIVLHAGFNF</sequence>